<organism evidence="1">
    <name type="scientific">Nothobranchius kadleci</name>
    <name type="common">African annual killifish</name>
    <dbReference type="NCBI Taxonomy" id="1051664"/>
    <lineage>
        <taxon>Eukaryota</taxon>
        <taxon>Metazoa</taxon>
        <taxon>Chordata</taxon>
        <taxon>Craniata</taxon>
        <taxon>Vertebrata</taxon>
        <taxon>Euteleostomi</taxon>
        <taxon>Actinopterygii</taxon>
        <taxon>Neopterygii</taxon>
        <taxon>Teleostei</taxon>
        <taxon>Neoteleostei</taxon>
        <taxon>Acanthomorphata</taxon>
        <taxon>Ovalentaria</taxon>
        <taxon>Atherinomorphae</taxon>
        <taxon>Cyprinodontiformes</taxon>
        <taxon>Nothobranchiidae</taxon>
        <taxon>Nothobranchius</taxon>
    </lineage>
</organism>
<dbReference type="EMBL" id="HADZ01002785">
    <property type="protein sequence ID" value="SBP66726.1"/>
    <property type="molecule type" value="Transcribed_RNA"/>
</dbReference>
<dbReference type="AlphaFoldDB" id="A0A1A8BJC2"/>
<protein>
    <submittedName>
        <fullName evidence="1">Uncharacterized protein</fullName>
    </submittedName>
</protein>
<reference evidence="1" key="1">
    <citation type="submission" date="2016-05" db="EMBL/GenBank/DDBJ databases">
        <authorList>
            <person name="Lavstsen T."/>
            <person name="Jespersen J.S."/>
        </authorList>
    </citation>
    <scope>NUCLEOTIDE SEQUENCE</scope>
    <source>
        <tissue evidence="1">Brain</tissue>
    </source>
</reference>
<gene>
    <name evidence="1" type="primary">Nfu_g_1_019894</name>
</gene>
<feature type="non-terminal residue" evidence="1">
    <location>
        <position position="1"/>
    </location>
</feature>
<sequence length="52" mass="5856">FVIQPGILWLCHGVRKYYSVCPFLNLSTRPFKGLCTALVGERVWGDGGCRIQ</sequence>
<reference evidence="1" key="2">
    <citation type="submission" date="2016-06" db="EMBL/GenBank/DDBJ databases">
        <title>The genome of a short-lived fish provides insights into sex chromosome evolution and the genetic control of aging.</title>
        <authorList>
            <person name="Reichwald K."/>
            <person name="Felder M."/>
            <person name="Petzold A."/>
            <person name="Koch P."/>
            <person name="Groth M."/>
            <person name="Platzer M."/>
        </authorList>
    </citation>
    <scope>NUCLEOTIDE SEQUENCE</scope>
    <source>
        <tissue evidence="1">Brain</tissue>
    </source>
</reference>
<evidence type="ECO:0000313" key="1">
    <source>
        <dbReference type="EMBL" id="SBP66726.1"/>
    </source>
</evidence>
<proteinExistence type="predicted"/>
<accession>A0A1A8BJC2</accession>
<name>A0A1A8BJC2_NOTKA</name>
<feature type="non-terminal residue" evidence="1">
    <location>
        <position position="52"/>
    </location>
</feature>